<dbReference type="InterPro" id="IPR009068">
    <property type="entry name" value="uS15_NS1_RNA-bd_sf"/>
</dbReference>
<dbReference type="Pfam" id="PF00312">
    <property type="entry name" value="Ribosomal_S15"/>
    <property type="match status" value="1"/>
</dbReference>
<dbReference type="GO" id="GO:0005737">
    <property type="term" value="C:cytoplasm"/>
    <property type="evidence" value="ECO:0007669"/>
    <property type="project" value="UniProtKB-ARBA"/>
</dbReference>
<dbReference type="HAMAP" id="MF_01343_B">
    <property type="entry name" value="Ribosomal_uS15_B"/>
    <property type="match status" value="1"/>
</dbReference>
<keyword evidence="7" id="KW-1185">Reference proteome</keyword>
<dbReference type="EMBL" id="JANKHO010000551">
    <property type="protein sequence ID" value="KAJ3508560.1"/>
    <property type="molecule type" value="Genomic_DNA"/>
</dbReference>
<dbReference type="InterPro" id="IPR000589">
    <property type="entry name" value="Ribosomal_uS15"/>
</dbReference>
<gene>
    <name evidence="6" type="ORF">NLJ89_g5688</name>
</gene>
<keyword evidence="2 4" id="KW-0689">Ribosomal protein</keyword>
<evidence type="ECO:0000256" key="3">
    <source>
        <dbReference type="ARBA" id="ARBA00023274"/>
    </source>
</evidence>
<dbReference type="GO" id="GO:0005840">
    <property type="term" value="C:ribosome"/>
    <property type="evidence" value="ECO:0007669"/>
    <property type="project" value="UniProtKB-KW"/>
</dbReference>
<reference evidence="6" key="1">
    <citation type="submission" date="2022-07" db="EMBL/GenBank/DDBJ databases">
        <title>Genome Sequence of Agrocybe chaxingu.</title>
        <authorList>
            <person name="Buettner E."/>
        </authorList>
    </citation>
    <scope>NUCLEOTIDE SEQUENCE</scope>
    <source>
        <strain evidence="6">MP-N11</strain>
    </source>
</reference>
<dbReference type="GO" id="GO:1990904">
    <property type="term" value="C:ribonucleoprotein complex"/>
    <property type="evidence" value="ECO:0007669"/>
    <property type="project" value="UniProtKB-KW"/>
</dbReference>
<dbReference type="PROSITE" id="PS00362">
    <property type="entry name" value="RIBOSOMAL_S15"/>
    <property type="match status" value="1"/>
</dbReference>
<evidence type="ECO:0000313" key="7">
    <source>
        <dbReference type="Proteomes" id="UP001148786"/>
    </source>
</evidence>
<evidence type="ECO:0000313" key="6">
    <source>
        <dbReference type="EMBL" id="KAJ3508560.1"/>
    </source>
</evidence>
<dbReference type="SMART" id="SM01387">
    <property type="entry name" value="Ribosomal_S15"/>
    <property type="match status" value="1"/>
</dbReference>
<dbReference type="AlphaFoldDB" id="A0A9W8K6W7"/>
<dbReference type="OrthoDB" id="441444at2759"/>
<keyword evidence="3 4" id="KW-0687">Ribonucleoprotein</keyword>
<evidence type="ECO:0000256" key="5">
    <source>
        <dbReference type="SAM" id="MobiDB-lite"/>
    </source>
</evidence>
<dbReference type="Gene3D" id="1.10.287.10">
    <property type="entry name" value="S15/NS1, RNA-binding"/>
    <property type="match status" value="1"/>
</dbReference>
<sequence>MFKTCVSSCSRAVASTSPNQHISHFRPRPLASHQANRPAANRPSVVLGNPHRPRRRRSGRNCLLSKILVNEAELASTTELTKQNFPIGDLDLPEQFGHGVAQIEKELLFRDLPTASAQIGVEVGKEEVKTADKANAKAEAREKRKANLLAKVLDLRNANAGGIAFENRRRIIHTFSTPENPFDPGRTEVQVALLTYKIRNLWKHLLQFKADVANRRSLRKLIHQRGALLRYLRNNNRDRYETVLEQLALEPEAVEGELVV</sequence>
<evidence type="ECO:0000256" key="1">
    <source>
        <dbReference type="ARBA" id="ARBA00008434"/>
    </source>
</evidence>
<accession>A0A9W8K6W7</accession>
<dbReference type="InterPro" id="IPR005290">
    <property type="entry name" value="Ribosomal_uS15_bac-type"/>
</dbReference>
<evidence type="ECO:0000256" key="4">
    <source>
        <dbReference type="RuleBase" id="RU003919"/>
    </source>
</evidence>
<proteinExistence type="inferred from homology"/>
<feature type="region of interest" description="Disordered" evidence="5">
    <location>
        <begin position="16"/>
        <end position="59"/>
    </location>
</feature>
<organism evidence="6 7">
    <name type="scientific">Agrocybe chaxingu</name>
    <dbReference type="NCBI Taxonomy" id="84603"/>
    <lineage>
        <taxon>Eukaryota</taxon>
        <taxon>Fungi</taxon>
        <taxon>Dikarya</taxon>
        <taxon>Basidiomycota</taxon>
        <taxon>Agaricomycotina</taxon>
        <taxon>Agaricomycetes</taxon>
        <taxon>Agaricomycetidae</taxon>
        <taxon>Agaricales</taxon>
        <taxon>Agaricineae</taxon>
        <taxon>Strophariaceae</taxon>
        <taxon>Agrocybe</taxon>
    </lineage>
</organism>
<dbReference type="NCBIfam" id="TIGR00952">
    <property type="entry name" value="S15_bact"/>
    <property type="match status" value="1"/>
</dbReference>
<name>A0A9W8K6W7_9AGAR</name>
<comment type="similarity">
    <text evidence="1 4">Belongs to the universal ribosomal protein uS15 family.</text>
</comment>
<protein>
    <recommendedName>
        <fullName evidence="8">Ribosomal protein S15</fullName>
    </recommendedName>
</protein>
<dbReference type="SUPFAM" id="SSF47060">
    <property type="entry name" value="S15/NS1 RNA-binding domain"/>
    <property type="match status" value="1"/>
</dbReference>
<dbReference type="CDD" id="cd00353">
    <property type="entry name" value="Ribosomal_S15p_S13e"/>
    <property type="match status" value="1"/>
</dbReference>
<dbReference type="PANTHER" id="PTHR23321">
    <property type="entry name" value="RIBOSOMAL PROTEIN S15, BACTERIAL AND ORGANELLAR"/>
    <property type="match status" value="1"/>
</dbReference>
<dbReference type="GO" id="GO:0006412">
    <property type="term" value="P:translation"/>
    <property type="evidence" value="ECO:0007669"/>
    <property type="project" value="InterPro"/>
</dbReference>
<evidence type="ECO:0008006" key="8">
    <source>
        <dbReference type="Google" id="ProtNLM"/>
    </source>
</evidence>
<evidence type="ECO:0000256" key="2">
    <source>
        <dbReference type="ARBA" id="ARBA00022980"/>
    </source>
</evidence>
<dbReference type="Proteomes" id="UP001148786">
    <property type="component" value="Unassembled WGS sequence"/>
</dbReference>
<dbReference type="PANTHER" id="PTHR23321:SF26">
    <property type="entry name" value="SMALL RIBOSOMAL SUBUNIT PROTEIN US15M"/>
    <property type="match status" value="1"/>
</dbReference>
<dbReference type="GO" id="GO:0003735">
    <property type="term" value="F:structural constituent of ribosome"/>
    <property type="evidence" value="ECO:0007669"/>
    <property type="project" value="InterPro"/>
</dbReference>
<comment type="caution">
    <text evidence="6">The sequence shown here is derived from an EMBL/GenBank/DDBJ whole genome shotgun (WGS) entry which is preliminary data.</text>
</comment>